<reference evidence="1" key="1">
    <citation type="submission" date="2021-05" db="EMBL/GenBank/DDBJ databases">
        <authorList>
            <person name="Alioto T."/>
            <person name="Alioto T."/>
            <person name="Gomez Garrido J."/>
        </authorList>
    </citation>
    <scope>NUCLEOTIDE SEQUENCE</scope>
</reference>
<dbReference type="EMBL" id="HBUF01088337">
    <property type="protein sequence ID" value="CAG6634955.1"/>
    <property type="molecule type" value="Transcribed_RNA"/>
</dbReference>
<proteinExistence type="predicted"/>
<name>A0A8D8QMY4_9HEMI</name>
<dbReference type="EMBL" id="HBUF01088336">
    <property type="protein sequence ID" value="CAG6634954.1"/>
    <property type="molecule type" value="Transcribed_RNA"/>
</dbReference>
<sequence length="101" mass="12018">MENLIPSILSLYVLLSKSRFYMYITKREYRLYITKSRFYITKSIILLRILQIWRLGEFYRKCFNIRVSQGTCCSNPGAILTSRWCCFCKTRKSGIRVIPGE</sequence>
<protein>
    <submittedName>
        <fullName evidence="1">Uncharacterized protein</fullName>
    </submittedName>
</protein>
<dbReference type="AlphaFoldDB" id="A0A8D8QMY4"/>
<organism evidence="1">
    <name type="scientific">Cacopsylla melanoneura</name>
    <dbReference type="NCBI Taxonomy" id="428564"/>
    <lineage>
        <taxon>Eukaryota</taxon>
        <taxon>Metazoa</taxon>
        <taxon>Ecdysozoa</taxon>
        <taxon>Arthropoda</taxon>
        <taxon>Hexapoda</taxon>
        <taxon>Insecta</taxon>
        <taxon>Pterygota</taxon>
        <taxon>Neoptera</taxon>
        <taxon>Paraneoptera</taxon>
        <taxon>Hemiptera</taxon>
        <taxon>Sternorrhyncha</taxon>
        <taxon>Psylloidea</taxon>
        <taxon>Psyllidae</taxon>
        <taxon>Psyllinae</taxon>
        <taxon>Cacopsylla</taxon>
    </lineage>
</organism>
<accession>A0A8D8QMY4</accession>
<dbReference type="EMBL" id="HBUF01088338">
    <property type="protein sequence ID" value="CAG6634956.1"/>
    <property type="molecule type" value="Transcribed_RNA"/>
</dbReference>
<evidence type="ECO:0000313" key="1">
    <source>
        <dbReference type="EMBL" id="CAG6634956.1"/>
    </source>
</evidence>